<dbReference type="NCBIfam" id="TIGR00778">
    <property type="entry name" value="ahpD_dom"/>
    <property type="match status" value="1"/>
</dbReference>
<dbReference type="InterPro" id="IPR003779">
    <property type="entry name" value="CMD-like"/>
</dbReference>
<reference evidence="2 3" key="1">
    <citation type="journal article" date="2019" name="Int. J. Syst. Evol. Microbiol.">
        <title>The Global Catalogue of Microorganisms (GCM) 10K type strain sequencing project: providing services to taxonomists for standard genome sequencing and annotation.</title>
        <authorList>
            <consortium name="The Broad Institute Genomics Platform"/>
            <consortium name="The Broad Institute Genome Sequencing Center for Infectious Disease"/>
            <person name="Wu L."/>
            <person name="Ma J."/>
        </authorList>
    </citation>
    <scope>NUCLEOTIDE SEQUENCE [LARGE SCALE GENOMIC DNA]</scope>
    <source>
        <strain evidence="2 3">JCM 14162</strain>
    </source>
</reference>
<keyword evidence="3" id="KW-1185">Reference proteome</keyword>
<dbReference type="Pfam" id="PF02627">
    <property type="entry name" value="CMD"/>
    <property type="match status" value="1"/>
</dbReference>
<name>A0ABN1A090_9SPHN</name>
<dbReference type="EMBL" id="BAAAEM010000002">
    <property type="protein sequence ID" value="GAA0464409.1"/>
    <property type="molecule type" value="Genomic_DNA"/>
</dbReference>
<feature type="domain" description="Carboxymuconolactone decarboxylase-like" evidence="1">
    <location>
        <begin position="43"/>
        <end position="99"/>
    </location>
</feature>
<dbReference type="SUPFAM" id="SSF69118">
    <property type="entry name" value="AhpD-like"/>
    <property type="match status" value="1"/>
</dbReference>
<evidence type="ECO:0000259" key="1">
    <source>
        <dbReference type="Pfam" id="PF02627"/>
    </source>
</evidence>
<evidence type="ECO:0000313" key="3">
    <source>
        <dbReference type="Proteomes" id="UP001500713"/>
    </source>
</evidence>
<proteinExistence type="predicted"/>
<dbReference type="Proteomes" id="UP001500713">
    <property type="component" value="Unassembled WGS sequence"/>
</dbReference>
<dbReference type="PANTHER" id="PTHR35446">
    <property type="entry name" value="SI:CH211-175M2.5"/>
    <property type="match status" value="1"/>
</dbReference>
<dbReference type="Gene3D" id="1.20.1290.10">
    <property type="entry name" value="AhpD-like"/>
    <property type="match status" value="1"/>
</dbReference>
<protein>
    <submittedName>
        <fullName evidence="2">Carboxymuconolactone decarboxylase family protein</fullName>
    </submittedName>
</protein>
<dbReference type="PANTHER" id="PTHR35446:SF3">
    <property type="entry name" value="CMD DOMAIN-CONTAINING PROTEIN"/>
    <property type="match status" value="1"/>
</dbReference>
<evidence type="ECO:0000313" key="2">
    <source>
        <dbReference type="EMBL" id="GAA0464409.1"/>
    </source>
</evidence>
<dbReference type="InterPro" id="IPR004675">
    <property type="entry name" value="AhpD_core"/>
</dbReference>
<sequence>MQRINQIDTSVAPAETAELLAGVKSSMGMIPNIIATMANSKPVLEAYLALSGTLAGATISNVLAEQIALAVAGANRCDYCASAHMALGAAAGIDEEERTDNLRGSSSAPKTKLVLDFVNEVIRTKGRVSDTSLVLMHSNGFSDAEILEIFGHVMLNMFTNYFNHLVGTEIDFPVVNTQDALAA</sequence>
<organism evidence="2 3">
    <name type="scientific">Parasphingorhabdus litoris</name>
    <dbReference type="NCBI Taxonomy" id="394733"/>
    <lineage>
        <taxon>Bacteria</taxon>
        <taxon>Pseudomonadati</taxon>
        <taxon>Pseudomonadota</taxon>
        <taxon>Alphaproteobacteria</taxon>
        <taxon>Sphingomonadales</taxon>
        <taxon>Sphingomonadaceae</taxon>
        <taxon>Parasphingorhabdus</taxon>
    </lineage>
</organism>
<accession>A0ABN1A090</accession>
<dbReference type="RefSeq" id="WP_229954329.1">
    <property type="nucleotide sequence ID" value="NZ_BAAAEM010000002.1"/>
</dbReference>
<dbReference type="InterPro" id="IPR029032">
    <property type="entry name" value="AhpD-like"/>
</dbReference>
<gene>
    <name evidence="2" type="ORF">GCM10009096_01110</name>
</gene>
<comment type="caution">
    <text evidence="2">The sequence shown here is derived from an EMBL/GenBank/DDBJ whole genome shotgun (WGS) entry which is preliminary data.</text>
</comment>